<gene>
    <name evidence="1" type="ORF">QRX88_17690</name>
</gene>
<protein>
    <submittedName>
        <fullName evidence="1">Uncharacterized protein</fullName>
    </submittedName>
</protein>
<comment type="caution">
    <text evidence="1">The sequence shown here is derived from an EMBL/GenBank/DDBJ whole genome shotgun (WGS) entry which is preliminary data.</text>
</comment>
<dbReference type="RefSeq" id="WP_103301262.1">
    <property type="nucleotide sequence ID" value="NZ_CP078506.1"/>
</dbReference>
<sequence>MKNGQIHINLEVNRLHANWEDIEAISLFTSESERIIHKKFNELTTQKSSNLSDIEHFYLEVENTYKQEKNNGIHKVLLLLKAVYSSYSNLIPAISSDEMESIFNRIYQFFQTYIPICQSNIADILIDNKEFETATLLLFDLKELSKHNNNFFYYFQAHFLNYRLLYLTVNSEKEELEILECYEK</sequence>
<dbReference type="AlphaFoldDB" id="A0ABD4ZXX1"/>
<proteinExistence type="predicted"/>
<organism evidence="1 2">
    <name type="scientific">Enterococcus gallinarum</name>
    <dbReference type="NCBI Taxonomy" id="1353"/>
    <lineage>
        <taxon>Bacteria</taxon>
        <taxon>Bacillati</taxon>
        <taxon>Bacillota</taxon>
        <taxon>Bacilli</taxon>
        <taxon>Lactobacillales</taxon>
        <taxon>Enterococcaceae</taxon>
        <taxon>Enterococcus</taxon>
    </lineage>
</organism>
<reference evidence="1 2" key="1">
    <citation type="submission" date="2023-06" db="EMBL/GenBank/DDBJ databases">
        <title>Acute promotion of culturable opportunistic pathogens and persistent increase of antibiotic resistance following antibiotic exposure in mouse gut microbiota.</title>
        <authorList>
            <person name="Li L."/>
            <person name="Wang B."/>
            <person name="Sun Y."/>
            <person name="Wang M."/>
            <person name="Xu H."/>
        </authorList>
    </citation>
    <scope>NUCLEOTIDE SEQUENCE [LARGE SCALE GENOMIC DNA]</scope>
    <source>
        <strain evidence="1 2">CRI2_2</strain>
    </source>
</reference>
<dbReference type="EMBL" id="JASUBT010000022">
    <property type="protein sequence ID" value="MDL4937537.1"/>
    <property type="molecule type" value="Genomic_DNA"/>
</dbReference>
<evidence type="ECO:0000313" key="2">
    <source>
        <dbReference type="Proteomes" id="UP001241571"/>
    </source>
</evidence>
<accession>A0ABD4ZXX1</accession>
<evidence type="ECO:0000313" key="1">
    <source>
        <dbReference type="EMBL" id="MDL4937537.1"/>
    </source>
</evidence>
<name>A0ABD4ZXX1_ENTGA</name>
<dbReference type="Proteomes" id="UP001241571">
    <property type="component" value="Unassembled WGS sequence"/>
</dbReference>